<dbReference type="EMBL" id="CP165734">
    <property type="protein sequence ID" value="XDV56539.1"/>
    <property type="molecule type" value="Genomic_DNA"/>
</dbReference>
<organism evidence="2">
    <name type="scientific">Bradyrhizobium sp. LLZ17</name>
    <dbReference type="NCBI Taxonomy" id="3239388"/>
    <lineage>
        <taxon>Bacteria</taxon>
        <taxon>Pseudomonadati</taxon>
        <taxon>Pseudomonadota</taxon>
        <taxon>Alphaproteobacteria</taxon>
        <taxon>Hyphomicrobiales</taxon>
        <taxon>Nitrobacteraceae</taxon>
        <taxon>Bradyrhizobium</taxon>
    </lineage>
</organism>
<proteinExistence type="predicted"/>
<evidence type="ECO:0000313" key="2">
    <source>
        <dbReference type="EMBL" id="XDV56539.1"/>
    </source>
</evidence>
<feature type="domain" description="Antitoxin Xre/MbcA/ParS-like toxin-binding" evidence="1">
    <location>
        <begin position="63"/>
        <end position="112"/>
    </location>
</feature>
<evidence type="ECO:0000259" key="1">
    <source>
        <dbReference type="Pfam" id="PF09722"/>
    </source>
</evidence>
<dbReference type="AlphaFoldDB" id="A0AB39XEX3"/>
<dbReference type="InterPro" id="IPR024467">
    <property type="entry name" value="Xre/MbcA/ParS-like_toxin-bd"/>
</dbReference>
<accession>A0AB39XEX3</accession>
<dbReference type="Pfam" id="PF09722">
    <property type="entry name" value="Xre_MbcA_ParS_C"/>
    <property type="match status" value="1"/>
</dbReference>
<name>A0AB39XEX3_9BRAD</name>
<sequence>MNAAPLAEVLEELKELRRHGGADNEVLSKAEQRLRAFSLEMVSAVGGSEREALVRMLDISTLAARVFGDAERAEAWLTRPNTSLSRQRPLDLVRDELGTAVVREMLEQIDHGIFA</sequence>
<reference evidence="2" key="1">
    <citation type="submission" date="2024-08" db="EMBL/GenBank/DDBJ databases">
        <authorList>
            <person name="Chaddad Z."/>
            <person name="Lamrabet M."/>
            <person name="Bouhnik O."/>
            <person name="Alami S."/>
            <person name="Wipf D."/>
            <person name="Courty P.E."/>
            <person name="Missbah El Idrissi M."/>
        </authorList>
    </citation>
    <scope>NUCLEOTIDE SEQUENCE</scope>
    <source>
        <strain evidence="2">LLZ17</strain>
    </source>
</reference>
<dbReference type="RefSeq" id="WP_369720982.1">
    <property type="nucleotide sequence ID" value="NZ_CP165734.1"/>
</dbReference>
<gene>
    <name evidence="2" type="ORF">AB8Z38_28440</name>
</gene>
<protein>
    <submittedName>
        <fullName evidence="2">Antitoxin Xre/MbcA/ParS toxin-binding domain-containing protein</fullName>
    </submittedName>
</protein>